<evidence type="ECO:0000313" key="2">
    <source>
        <dbReference type="EMBL" id="WIT13673.1"/>
    </source>
</evidence>
<gene>
    <name evidence="2" type="ORF">PFX98_08655</name>
</gene>
<evidence type="ECO:0000259" key="1">
    <source>
        <dbReference type="Pfam" id="PF03061"/>
    </source>
</evidence>
<feature type="domain" description="Thioesterase" evidence="1">
    <location>
        <begin position="52"/>
        <end position="125"/>
    </location>
</feature>
<proteinExistence type="predicted"/>
<dbReference type="Proteomes" id="UP001177769">
    <property type="component" value="Chromosome"/>
</dbReference>
<dbReference type="InterPro" id="IPR029069">
    <property type="entry name" value="HotDog_dom_sf"/>
</dbReference>
<organism evidence="2 3">
    <name type="scientific">Paucibacter sediminis</name>
    <dbReference type="NCBI Taxonomy" id="3019553"/>
    <lineage>
        <taxon>Bacteria</taxon>
        <taxon>Pseudomonadati</taxon>
        <taxon>Pseudomonadota</taxon>
        <taxon>Betaproteobacteria</taxon>
        <taxon>Burkholderiales</taxon>
        <taxon>Sphaerotilaceae</taxon>
        <taxon>Roseateles</taxon>
    </lineage>
</organism>
<dbReference type="EMBL" id="CP116346">
    <property type="protein sequence ID" value="WIT13673.1"/>
    <property type="molecule type" value="Genomic_DNA"/>
</dbReference>
<protein>
    <submittedName>
        <fullName evidence="2">PaaI family thioesterase</fullName>
    </submittedName>
</protein>
<reference evidence="2" key="1">
    <citation type="submission" date="2023-01" db="EMBL/GenBank/DDBJ databases">
        <title>Whole genome sequence of Paucibacter sp. S2-9 isolated from pond sediment.</title>
        <authorList>
            <person name="Jung J.Y."/>
        </authorList>
    </citation>
    <scope>NUCLEOTIDE SEQUENCE</scope>
    <source>
        <strain evidence="2">S2-9</strain>
    </source>
</reference>
<dbReference type="InterPro" id="IPR006683">
    <property type="entry name" value="Thioestr_dom"/>
</dbReference>
<dbReference type="RefSeq" id="WP_285234793.1">
    <property type="nucleotide sequence ID" value="NZ_CP116346.1"/>
</dbReference>
<dbReference type="Pfam" id="PF03061">
    <property type="entry name" value="4HBT"/>
    <property type="match status" value="1"/>
</dbReference>
<dbReference type="KEGG" id="pais:PFX98_08655"/>
<dbReference type="GO" id="GO:0016790">
    <property type="term" value="F:thiolester hydrolase activity"/>
    <property type="evidence" value="ECO:0007669"/>
    <property type="project" value="UniProtKB-ARBA"/>
</dbReference>
<dbReference type="CDD" id="cd03443">
    <property type="entry name" value="PaaI_thioesterase"/>
    <property type="match status" value="1"/>
</dbReference>
<dbReference type="AlphaFoldDB" id="A0AA95SMU5"/>
<keyword evidence="3" id="KW-1185">Reference proteome</keyword>
<accession>A0AA95SMU5</accession>
<dbReference type="Gene3D" id="3.10.129.10">
    <property type="entry name" value="Hotdog Thioesterase"/>
    <property type="match status" value="1"/>
</dbReference>
<name>A0AA95SMU5_9BURK</name>
<sequence>MSNASELAALLATQPKPVCAELTPFEIVGADFDAGFVALRFAEQAAFSNHWGHIQGGFGVALIDVLVSIAAFAKLRQWCPTVEIKSSFIAPAKLGVCRGEARIIRAGKSLAFVEAWLWGADDQLAIHATATLSVKG</sequence>
<dbReference type="SUPFAM" id="SSF54637">
    <property type="entry name" value="Thioesterase/thiol ester dehydrase-isomerase"/>
    <property type="match status" value="1"/>
</dbReference>
<evidence type="ECO:0000313" key="3">
    <source>
        <dbReference type="Proteomes" id="UP001177769"/>
    </source>
</evidence>